<dbReference type="EMBL" id="AQHR01000021">
    <property type="protein sequence ID" value="EON78946.1"/>
    <property type="molecule type" value="Genomic_DNA"/>
</dbReference>
<proteinExistence type="predicted"/>
<organism evidence="2 3">
    <name type="scientific">Lunatimonas lonarensis</name>
    <dbReference type="NCBI Taxonomy" id="1232681"/>
    <lineage>
        <taxon>Bacteria</taxon>
        <taxon>Pseudomonadati</taxon>
        <taxon>Bacteroidota</taxon>
        <taxon>Cytophagia</taxon>
        <taxon>Cytophagales</taxon>
        <taxon>Cyclobacteriaceae</taxon>
    </lineage>
</organism>
<evidence type="ECO:0000313" key="3">
    <source>
        <dbReference type="Proteomes" id="UP000013909"/>
    </source>
</evidence>
<dbReference type="Pfam" id="PF12867">
    <property type="entry name" value="DinB_2"/>
    <property type="match status" value="1"/>
</dbReference>
<name>R7ZXR4_9BACT</name>
<dbReference type="Proteomes" id="UP000013909">
    <property type="component" value="Unassembled WGS sequence"/>
</dbReference>
<dbReference type="InterPro" id="IPR034660">
    <property type="entry name" value="DinB/YfiT-like"/>
</dbReference>
<dbReference type="InterPro" id="IPR024775">
    <property type="entry name" value="DinB-like"/>
</dbReference>
<gene>
    <name evidence="2" type="ORF">ADIS_0539</name>
</gene>
<dbReference type="AlphaFoldDB" id="R7ZXR4"/>
<sequence length="169" mass="19593">MPDTTEYHAFYQGYIEQMKGYSIPERLSIQGFLLEELLKALKEDQLDQPMAPGKWTLNQVLGHILDTEKIMHYRILAICRDPGVALTGFDQDAYVERGRFRGVETFQSNMNGILLNRNLLRFFLDGLDEDQTLLKGTIDGHPISVRALYFIICGHMQHHLYLLERYLSD</sequence>
<protein>
    <recommendedName>
        <fullName evidence="1">DinB-like domain-containing protein</fullName>
    </recommendedName>
</protein>
<feature type="domain" description="DinB-like" evidence="1">
    <location>
        <begin position="34"/>
        <end position="161"/>
    </location>
</feature>
<keyword evidence="3" id="KW-1185">Reference proteome</keyword>
<dbReference type="STRING" id="1232681.ADIS_0539"/>
<evidence type="ECO:0000313" key="2">
    <source>
        <dbReference type="EMBL" id="EON78946.1"/>
    </source>
</evidence>
<evidence type="ECO:0000259" key="1">
    <source>
        <dbReference type="Pfam" id="PF12867"/>
    </source>
</evidence>
<reference evidence="2 3" key="1">
    <citation type="submission" date="2013-02" db="EMBL/GenBank/DDBJ databases">
        <title>A novel strain isolated from Lonar lake, Maharashtra, India.</title>
        <authorList>
            <person name="Singh A."/>
        </authorList>
    </citation>
    <scope>NUCLEOTIDE SEQUENCE [LARGE SCALE GENOMIC DNA]</scope>
    <source>
        <strain evidence="2 3">AK24</strain>
    </source>
</reference>
<dbReference type="SUPFAM" id="SSF109854">
    <property type="entry name" value="DinB/YfiT-like putative metalloenzymes"/>
    <property type="match status" value="1"/>
</dbReference>
<dbReference type="Gene3D" id="1.20.120.450">
    <property type="entry name" value="dinb family like domain"/>
    <property type="match status" value="1"/>
</dbReference>
<comment type="caution">
    <text evidence="2">The sequence shown here is derived from an EMBL/GenBank/DDBJ whole genome shotgun (WGS) entry which is preliminary data.</text>
</comment>
<accession>R7ZXR4</accession>